<accession>H8ZAU4</accession>
<reference evidence="1" key="1">
    <citation type="submission" date="2011-03" db="EMBL/GenBank/DDBJ databases">
        <title>The Genome Sequence of Nematocida sp1 strain ERTm2.</title>
        <authorList>
            <consortium name="The Broad Institute Genome Sequencing Platform"/>
            <consortium name="The Broad Institute Genome Sequencing Center for Infectious Disease"/>
            <person name="Cuomo C."/>
            <person name="Troemel E."/>
            <person name="Young S.K."/>
            <person name="Zeng Q."/>
            <person name="Gargeya S."/>
            <person name="Fitzgerald M."/>
            <person name="Haas B."/>
            <person name="Abouelleil A."/>
            <person name="Alvarado L."/>
            <person name="Arachchi H.M."/>
            <person name="Berlin A."/>
            <person name="Brown A."/>
            <person name="Chapman S.B."/>
            <person name="Chen Z."/>
            <person name="Dunbar C."/>
            <person name="Freedman E."/>
            <person name="Gearin G."/>
            <person name="Gellesch M."/>
            <person name="Goldberg J."/>
            <person name="Griggs A."/>
            <person name="Gujja S."/>
            <person name="Heilman E.R."/>
            <person name="Heiman D."/>
            <person name="Howarth C."/>
            <person name="Larson L."/>
            <person name="Lui A."/>
            <person name="MacDonald P.J.P."/>
            <person name="Mehta T."/>
            <person name="Montmayeur A."/>
            <person name="Murphy C."/>
            <person name="Neiman D."/>
            <person name="Pearson M."/>
            <person name="Priest M."/>
            <person name="Roberts A."/>
            <person name="Saif S."/>
            <person name="Shea T."/>
            <person name="Shenoy N."/>
            <person name="Sisk P."/>
            <person name="Stolte C."/>
            <person name="Sykes S."/>
            <person name="White J."/>
            <person name="Yandava C."/>
            <person name="Wortman J."/>
            <person name="Nusbaum C."/>
            <person name="Birren B."/>
        </authorList>
    </citation>
    <scope>NUCLEOTIDE SEQUENCE</scope>
    <source>
        <strain evidence="1">ERTm2</strain>
    </source>
</reference>
<dbReference type="EMBL" id="JH604634">
    <property type="protein sequence ID" value="EHY65997.1"/>
    <property type="molecule type" value="Genomic_DNA"/>
</dbReference>
<organism evidence="1">
    <name type="scientific">Nematocida ausubeli (strain ATCC PRA-371 / ERTm2)</name>
    <name type="common">Nematode killer fungus</name>
    <dbReference type="NCBI Taxonomy" id="1913371"/>
    <lineage>
        <taxon>Eukaryota</taxon>
        <taxon>Fungi</taxon>
        <taxon>Fungi incertae sedis</taxon>
        <taxon>Microsporidia</taxon>
        <taxon>Nematocida</taxon>
    </lineage>
</organism>
<dbReference type="HOGENOM" id="CLU_2996976_0_0_1"/>
<gene>
    <name evidence="1" type="ORF">NERG_00693</name>
</gene>
<proteinExistence type="predicted"/>
<name>H8ZAU4_NEMA1</name>
<dbReference type="AlphaFoldDB" id="H8ZAU4"/>
<dbReference type="Proteomes" id="UP000005622">
    <property type="component" value="Unassembled WGS sequence"/>
</dbReference>
<evidence type="ECO:0000313" key="1">
    <source>
        <dbReference type="EMBL" id="EHY65997.1"/>
    </source>
</evidence>
<sequence length="57" mass="6500">MDRHMVDYLCCAAYLCIISHEYIVKYHVAYIAARVITQALSQAGPNSSHSLRIYKNP</sequence>
<protein>
    <submittedName>
        <fullName evidence="1">Uncharacterized protein</fullName>
    </submittedName>
</protein>